<proteinExistence type="predicted"/>
<comment type="caution">
    <text evidence="3">The sequence shown here is derived from an EMBL/GenBank/DDBJ whole genome shotgun (WGS) entry which is preliminary data.</text>
</comment>
<feature type="compositionally biased region" description="Basic and acidic residues" evidence="1">
    <location>
        <begin position="168"/>
        <end position="179"/>
    </location>
</feature>
<dbReference type="InterPro" id="IPR031348">
    <property type="entry name" value="PigL_N"/>
</dbReference>
<dbReference type="Pfam" id="PF17111">
    <property type="entry name" value="PigL_N"/>
    <property type="match status" value="1"/>
</dbReference>
<protein>
    <recommendedName>
        <fullName evidence="2">Azaphilone pigments biosynthesis cluster protein L N-terminal domain-containing protein</fullName>
    </recommendedName>
</protein>
<name>A0ABQ9NYR6_9PEZI</name>
<dbReference type="Proteomes" id="UP001172684">
    <property type="component" value="Unassembled WGS sequence"/>
</dbReference>
<sequence>MLAGYKSTISIALGDANLRTAAVTAIAIKEYKEMLTNTTSDLEEHLQHIDNRLQELSRGTSMQDEDVAEQKRAQEEKESIKQCLAICAQASEHADQVRANVFEDVSADQNAHQVIISTLGDLISAKRVSAGVGATQWLGQMSDASLQQLSRDRGVDLSGRTAVERSMREQNKTVAKFEDQYGAGHKLS</sequence>
<keyword evidence="4" id="KW-1185">Reference proteome</keyword>
<reference evidence="3" key="1">
    <citation type="submission" date="2022-10" db="EMBL/GenBank/DDBJ databases">
        <title>Culturing micro-colonial fungi from biological soil crusts in the Mojave desert and describing Neophaeococcomyces mojavensis, and introducing the new genera and species Taxawa tesnikishii.</title>
        <authorList>
            <person name="Kurbessoian T."/>
            <person name="Stajich J.E."/>
        </authorList>
    </citation>
    <scope>NUCLEOTIDE SEQUENCE</scope>
    <source>
        <strain evidence="3">TK_1</strain>
    </source>
</reference>
<evidence type="ECO:0000256" key="1">
    <source>
        <dbReference type="SAM" id="MobiDB-lite"/>
    </source>
</evidence>
<accession>A0ABQ9NYR6</accession>
<evidence type="ECO:0000259" key="2">
    <source>
        <dbReference type="Pfam" id="PF17111"/>
    </source>
</evidence>
<organism evidence="3 4">
    <name type="scientific">Coniosporium apollinis</name>
    <dbReference type="NCBI Taxonomy" id="61459"/>
    <lineage>
        <taxon>Eukaryota</taxon>
        <taxon>Fungi</taxon>
        <taxon>Dikarya</taxon>
        <taxon>Ascomycota</taxon>
        <taxon>Pezizomycotina</taxon>
        <taxon>Dothideomycetes</taxon>
        <taxon>Dothideomycetes incertae sedis</taxon>
        <taxon>Coniosporium</taxon>
    </lineage>
</organism>
<gene>
    <name evidence="3" type="ORF">H2201_002458</name>
</gene>
<evidence type="ECO:0000313" key="4">
    <source>
        <dbReference type="Proteomes" id="UP001172684"/>
    </source>
</evidence>
<feature type="region of interest" description="Disordered" evidence="1">
    <location>
        <begin position="168"/>
        <end position="188"/>
    </location>
</feature>
<dbReference type="EMBL" id="JAPDRL010000013">
    <property type="protein sequence ID" value="KAJ9667257.1"/>
    <property type="molecule type" value="Genomic_DNA"/>
</dbReference>
<feature type="domain" description="Azaphilone pigments biosynthesis cluster protein L N-terminal" evidence="2">
    <location>
        <begin position="1"/>
        <end position="88"/>
    </location>
</feature>
<evidence type="ECO:0000313" key="3">
    <source>
        <dbReference type="EMBL" id="KAJ9667257.1"/>
    </source>
</evidence>